<protein>
    <submittedName>
        <fullName evidence="1">Uncharacterized protein</fullName>
    </submittedName>
</protein>
<keyword evidence="2" id="KW-1185">Reference proteome</keyword>
<evidence type="ECO:0000313" key="2">
    <source>
        <dbReference type="Proteomes" id="UP000503096"/>
    </source>
</evidence>
<proteinExistence type="predicted"/>
<sequence length="518" mass="56174">MTSIPSLSFKDAAREDFRERLADLRNTTANPPADVVERFTDLEERLRSLSHEDHARLLGSSLAWTSEEYDAARWLRSASDGLGTVGYRVWESLHKSDPSGARSHDMMARALLHLGNAAKWDGVVNVIPPRAFRKFHAMLLAAMAGGFHATPVSVGREEGAVQCSVEALYFRALLLARFASGAFGFKQLEILDQWMWMWTPVLAGTDEPPSGGAFRADLDSNVGLRPGVRHVAGPSRYLAVAPIRMAYAAIVAEFHQGRVVPDKGVASRFGVEEYVAVLELARRGLKGVATSHAGRAERAPRDYEAELLVGLGEIVQRGFAAPAPPIVAPAELTLAALDGEPVARTARAVDHPIESVFERGQRKVHVTNESATGFGIEGEQDNLGHFLVGDLVALRFDDGRALEICKVARRSPTPTPGSTRICVGLSRLSSEAHLVDLTSPEVSRGREATEKLAFIPGSDASGRHDAWLVSEREFASRNTLAAGVGNRRFELRFNRVRDRGPGWVLAGFEVLAAALAAA</sequence>
<dbReference type="AlphaFoldDB" id="A0A6M4HAN2"/>
<dbReference type="KEGG" id="upl:DSM104440_02305"/>
<dbReference type="RefSeq" id="WP_171162799.1">
    <property type="nucleotide sequence ID" value="NZ_CP053073.1"/>
</dbReference>
<organism evidence="1 2">
    <name type="scientific">Usitatibacter palustris</name>
    <dbReference type="NCBI Taxonomy" id="2732487"/>
    <lineage>
        <taxon>Bacteria</taxon>
        <taxon>Pseudomonadati</taxon>
        <taxon>Pseudomonadota</taxon>
        <taxon>Betaproteobacteria</taxon>
        <taxon>Nitrosomonadales</taxon>
        <taxon>Usitatibacteraceae</taxon>
        <taxon>Usitatibacter</taxon>
    </lineage>
</organism>
<dbReference type="EMBL" id="CP053073">
    <property type="protein sequence ID" value="QJR15484.1"/>
    <property type="molecule type" value="Genomic_DNA"/>
</dbReference>
<name>A0A6M4HAN2_9PROT</name>
<evidence type="ECO:0000313" key="1">
    <source>
        <dbReference type="EMBL" id="QJR15484.1"/>
    </source>
</evidence>
<dbReference type="Proteomes" id="UP000503096">
    <property type="component" value="Chromosome"/>
</dbReference>
<accession>A0A6M4HAN2</accession>
<gene>
    <name evidence="1" type="ORF">DSM104440_02305</name>
</gene>
<reference evidence="1 2" key="1">
    <citation type="submission" date="2020-04" db="EMBL/GenBank/DDBJ databases">
        <title>Usitatibacter rugosus gen. nov., sp. nov. and Usitatibacter palustris sp. nov., novel members of Usitatibacteraceae fam. nov. within the order Nitrosomonadales isolated from soil.</title>
        <authorList>
            <person name="Huber K.J."/>
            <person name="Neumann-Schaal M."/>
            <person name="Geppert A."/>
            <person name="Luckner M."/>
            <person name="Wanner G."/>
            <person name="Overmann J."/>
        </authorList>
    </citation>
    <scope>NUCLEOTIDE SEQUENCE [LARGE SCALE GENOMIC DNA]</scope>
    <source>
        <strain evidence="1 2">Swamp67</strain>
    </source>
</reference>
<dbReference type="InParanoid" id="A0A6M4HAN2"/>